<keyword evidence="4" id="KW-1185">Reference proteome</keyword>
<dbReference type="RefSeq" id="WP_344821080.1">
    <property type="nucleotide sequence ID" value="NZ_BAAAUV010000001.1"/>
</dbReference>
<organism evidence="3 4">
    <name type="scientific">Actinocorallia longicatena</name>
    <dbReference type="NCBI Taxonomy" id="111803"/>
    <lineage>
        <taxon>Bacteria</taxon>
        <taxon>Bacillati</taxon>
        <taxon>Actinomycetota</taxon>
        <taxon>Actinomycetes</taxon>
        <taxon>Streptosporangiales</taxon>
        <taxon>Thermomonosporaceae</taxon>
        <taxon>Actinocorallia</taxon>
    </lineage>
</organism>
<accession>A0ABP6PV28</accession>
<evidence type="ECO:0000313" key="3">
    <source>
        <dbReference type="EMBL" id="GAA3192184.1"/>
    </source>
</evidence>
<feature type="compositionally biased region" description="Basic and acidic residues" evidence="1">
    <location>
        <begin position="141"/>
        <end position="158"/>
    </location>
</feature>
<dbReference type="Proteomes" id="UP001501237">
    <property type="component" value="Unassembled WGS sequence"/>
</dbReference>
<feature type="region of interest" description="Disordered" evidence="1">
    <location>
        <begin position="44"/>
        <end position="98"/>
    </location>
</feature>
<proteinExistence type="predicted"/>
<keyword evidence="2" id="KW-0812">Transmembrane</keyword>
<protein>
    <recommendedName>
        <fullName evidence="5">Excalibur calcium-binding domain-containing protein</fullName>
    </recommendedName>
</protein>
<evidence type="ECO:0000313" key="4">
    <source>
        <dbReference type="Proteomes" id="UP001501237"/>
    </source>
</evidence>
<keyword evidence="2" id="KW-1133">Transmembrane helix</keyword>
<feature type="region of interest" description="Disordered" evidence="1">
    <location>
        <begin position="136"/>
        <end position="158"/>
    </location>
</feature>
<comment type="caution">
    <text evidence="3">The sequence shown here is derived from an EMBL/GenBank/DDBJ whole genome shotgun (WGS) entry which is preliminary data.</text>
</comment>
<dbReference type="EMBL" id="BAAAUV010000001">
    <property type="protein sequence ID" value="GAA3192184.1"/>
    <property type="molecule type" value="Genomic_DNA"/>
</dbReference>
<feature type="transmembrane region" description="Helical" evidence="2">
    <location>
        <begin position="12"/>
        <end position="32"/>
    </location>
</feature>
<reference evidence="4" key="1">
    <citation type="journal article" date="2019" name="Int. J. Syst. Evol. Microbiol.">
        <title>The Global Catalogue of Microorganisms (GCM) 10K type strain sequencing project: providing services to taxonomists for standard genome sequencing and annotation.</title>
        <authorList>
            <consortium name="The Broad Institute Genomics Platform"/>
            <consortium name="The Broad Institute Genome Sequencing Center for Infectious Disease"/>
            <person name="Wu L."/>
            <person name="Ma J."/>
        </authorList>
    </citation>
    <scope>NUCLEOTIDE SEQUENCE [LARGE SCALE GENOMIC DNA]</scope>
    <source>
        <strain evidence="4">JCM 9377</strain>
    </source>
</reference>
<evidence type="ECO:0000256" key="1">
    <source>
        <dbReference type="SAM" id="MobiDB-lite"/>
    </source>
</evidence>
<gene>
    <name evidence="3" type="ORF">GCM10010468_00880</name>
</gene>
<name>A0ABP6PV28_9ACTN</name>
<feature type="compositionally biased region" description="Low complexity" evidence="1">
    <location>
        <begin position="44"/>
        <end position="57"/>
    </location>
</feature>
<evidence type="ECO:0008006" key="5">
    <source>
        <dbReference type="Google" id="ProtNLM"/>
    </source>
</evidence>
<sequence length="158" mass="16171">MNDVGRGRSLPVARLVGVLAVVIAAALVLVLLQRDGDEGGAEVAAVPSASAPEPAAGKPVPDATEPTVRPYATGLSGRVHRPGPRPTDKATVEPGYDGCDHGYGAPGQCVPWDFPSSVRGAAAKCAWLEGAGFEPGLSVRGADRHRLDPDRDGLACES</sequence>
<keyword evidence="2" id="KW-0472">Membrane</keyword>
<evidence type="ECO:0000256" key="2">
    <source>
        <dbReference type="SAM" id="Phobius"/>
    </source>
</evidence>